<dbReference type="Proteomes" id="UP000317369">
    <property type="component" value="Chromosome"/>
</dbReference>
<dbReference type="Gene3D" id="1.10.150.240">
    <property type="entry name" value="Putative phosphatase, domain 2"/>
    <property type="match status" value="1"/>
</dbReference>
<dbReference type="Gene3D" id="3.40.50.1000">
    <property type="entry name" value="HAD superfamily/HAD-like"/>
    <property type="match status" value="1"/>
</dbReference>
<sequence length="231" mass="25229">MCDCKIELVVFDLGRVLVRICDDWGEAFERAGFVVPEEVKGLLETGVVGEAKEALLKNEVGAIGSEAFYEIYGQLFGVEKDVVAKVGKCYLQGKFEGVDELIADLKAVGVKTACLSNTNEAHWEIMMGRDVGCGCDEDQGGELGGNSALPLGELDFAWASHLMGDRKPNESIYWMAESLAGIKGERILFFDDLLKNVEAAKGCGWRAERIGDRDDPVGEMRGHLRAYGLLD</sequence>
<dbReference type="EMBL" id="CP036425">
    <property type="protein sequence ID" value="QDU33737.1"/>
    <property type="molecule type" value="Genomic_DNA"/>
</dbReference>
<dbReference type="AlphaFoldDB" id="A0A517YU44"/>
<dbReference type="SUPFAM" id="SSF56784">
    <property type="entry name" value="HAD-like"/>
    <property type="match status" value="1"/>
</dbReference>
<dbReference type="Pfam" id="PF00702">
    <property type="entry name" value="Hydrolase"/>
    <property type="match status" value="1"/>
</dbReference>
<dbReference type="PANTHER" id="PTHR43611:SF3">
    <property type="entry name" value="FLAVIN MONONUCLEOTIDE HYDROLASE 1, CHLOROPLATIC"/>
    <property type="match status" value="1"/>
</dbReference>
<dbReference type="KEGG" id="pcor:KS4_17930"/>
<dbReference type="OrthoDB" id="9797415at2"/>
<dbReference type="InterPro" id="IPR006439">
    <property type="entry name" value="HAD-SF_hydro_IA"/>
</dbReference>
<dbReference type="RefSeq" id="WP_145077008.1">
    <property type="nucleotide sequence ID" value="NZ_CP036425.1"/>
</dbReference>
<reference evidence="1 2" key="1">
    <citation type="submission" date="2019-02" db="EMBL/GenBank/DDBJ databases">
        <title>Deep-cultivation of Planctomycetes and their phenomic and genomic characterization uncovers novel biology.</title>
        <authorList>
            <person name="Wiegand S."/>
            <person name="Jogler M."/>
            <person name="Boedeker C."/>
            <person name="Pinto D."/>
            <person name="Vollmers J."/>
            <person name="Rivas-Marin E."/>
            <person name="Kohn T."/>
            <person name="Peeters S.H."/>
            <person name="Heuer A."/>
            <person name="Rast P."/>
            <person name="Oberbeckmann S."/>
            <person name="Bunk B."/>
            <person name="Jeske O."/>
            <person name="Meyerdierks A."/>
            <person name="Storesund J.E."/>
            <person name="Kallscheuer N."/>
            <person name="Luecker S."/>
            <person name="Lage O.M."/>
            <person name="Pohl T."/>
            <person name="Merkel B.J."/>
            <person name="Hornburger P."/>
            <person name="Mueller R.-W."/>
            <person name="Bruemmer F."/>
            <person name="Labrenz M."/>
            <person name="Spormann A.M."/>
            <person name="Op den Camp H."/>
            <person name="Overmann J."/>
            <person name="Amann R."/>
            <person name="Jetten M.S.M."/>
            <person name="Mascher T."/>
            <person name="Medema M.H."/>
            <person name="Devos D.P."/>
            <person name="Kaster A.-K."/>
            <person name="Ovreas L."/>
            <person name="Rohde M."/>
            <person name="Galperin M.Y."/>
            <person name="Jogler C."/>
        </authorList>
    </citation>
    <scope>NUCLEOTIDE SEQUENCE [LARGE SCALE GENOMIC DNA]</scope>
    <source>
        <strain evidence="1 2">KS4</strain>
    </source>
</reference>
<dbReference type="NCBIfam" id="TIGR01509">
    <property type="entry name" value="HAD-SF-IA-v3"/>
    <property type="match status" value="1"/>
</dbReference>
<evidence type="ECO:0000313" key="2">
    <source>
        <dbReference type="Proteomes" id="UP000317369"/>
    </source>
</evidence>
<dbReference type="InterPro" id="IPR036412">
    <property type="entry name" value="HAD-like_sf"/>
</dbReference>
<dbReference type="InterPro" id="IPR023214">
    <property type="entry name" value="HAD_sf"/>
</dbReference>
<evidence type="ECO:0000313" key="1">
    <source>
        <dbReference type="EMBL" id="QDU33737.1"/>
    </source>
</evidence>
<name>A0A517YU44_9BACT</name>
<organism evidence="1 2">
    <name type="scientific">Poriferisphaera corsica</name>
    <dbReference type="NCBI Taxonomy" id="2528020"/>
    <lineage>
        <taxon>Bacteria</taxon>
        <taxon>Pseudomonadati</taxon>
        <taxon>Planctomycetota</taxon>
        <taxon>Phycisphaerae</taxon>
        <taxon>Phycisphaerales</taxon>
        <taxon>Phycisphaeraceae</taxon>
        <taxon>Poriferisphaera</taxon>
    </lineage>
</organism>
<keyword evidence="2" id="KW-1185">Reference proteome</keyword>
<accession>A0A517YU44</accession>
<protein>
    <submittedName>
        <fullName evidence="1">D-glucose-1-phosphatase</fullName>
    </submittedName>
</protein>
<dbReference type="InterPro" id="IPR023198">
    <property type="entry name" value="PGP-like_dom2"/>
</dbReference>
<gene>
    <name evidence="1" type="ORF">KS4_17930</name>
</gene>
<dbReference type="PANTHER" id="PTHR43611">
    <property type="entry name" value="ALPHA-D-GLUCOSE 1-PHOSPHATE PHOSPHATASE"/>
    <property type="match status" value="1"/>
</dbReference>
<proteinExistence type="predicted"/>